<proteinExistence type="predicted"/>
<dbReference type="AlphaFoldDB" id="A0A5B7E2Y5"/>
<accession>A0A5B7E2Y5</accession>
<dbReference type="EMBL" id="VSRR010001758">
    <property type="protein sequence ID" value="MPC27496.1"/>
    <property type="molecule type" value="Genomic_DNA"/>
</dbReference>
<sequence length="68" mass="7423">MAVQESHPPSRPAPALKHCALLTPVMHLAASQSCSHVGGRPRFSVQHALYPIPSLKAKEKRKKRSITS</sequence>
<gene>
    <name evidence="1" type="ORF">E2C01_020666</name>
</gene>
<keyword evidence="2" id="KW-1185">Reference proteome</keyword>
<dbReference type="Proteomes" id="UP000324222">
    <property type="component" value="Unassembled WGS sequence"/>
</dbReference>
<name>A0A5B7E2Y5_PORTR</name>
<organism evidence="1 2">
    <name type="scientific">Portunus trituberculatus</name>
    <name type="common">Swimming crab</name>
    <name type="synonym">Neptunus trituberculatus</name>
    <dbReference type="NCBI Taxonomy" id="210409"/>
    <lineage>
        <taxon>Eukaryota</taxon>
        <taxon>Metazoa</taxon>
        <taxon>Ecdysozoa</taxon>
        <taxon>Arthropoda</taxon>
        <taxon>Crustacea</taxon>
        <taxon>Multicrustacea</taxon>
        <taxon>Malacostraca</taxon>
        <taxon>Eumalacostraca</taxon>
        <taxon>Eucarida</taxon>
        <taxon>Decapoda</taxon>
        <taxon>Pleocyemata</taxon>
        <taxon>Brachyura</taxon>
        <taxon>Eubrachyura</taxon>
        <taxon>Portunoidea</taxon>
        <taxon>Portunidae</taxon>
        <taxon>Portuninae</taxon>
        <taxon>Portunus</taxon>
    </lineage>
</organism>
<comment type="caution">
    <text evidence="1">The sequence shown here is derived from an EMBL/GenBank/DDBJ whole genome shotgun (WGS) entry which is preliminary data.</text>
</comment>
<protein>
    <submittedName>
        <fullName evidence="1">Uncharacterized protein</fullName>
    </submittedName>
</protein>
<evidence type="ECO:0000313" key="1">
    <source>
        <dbReference type="EMBL" id="MPC27496.1"/>
    </source>
</evidence>
<reference evidence="1 2" key="1">
    <citation type="submission" date="2019-05" db="EMBL/GenBank/DDBJ databases">
        <title>Another draft genome of Portunus trituberculatus and its Hox gene families provides insights of decapod evolution.</title>
        <authorList>
            <person name="Jeong J.-H."/>
            <person name="Song I."/>
            <person name="Kim S."/>
            <person name="Choi T."/>
            <person name="Kim D."/>
            <person name="Ryu S."/>
            <person name="Kim W."/>
        </authorList>
    </citation>
    <scope>NUCLEOTIDE SEQUENCE [LARGE SCALE GENOMIC DNA]</scope>
    <source>
        <tissue evidence="1">Muscle</tissue>
    </source>
</reference>
<evidence type="ECO:0000313" key="2">
    <source>
        <dbReference type="Proteomes" id="UP000324222"/>
    </source>
</evidence>